<dbReference type="GO" id="GO:0016887">
    <property type="term" value="F:ATP hydrolysis activity"/>
    <property type="evidence" value="ECO:0007669"/>
    <property type="project" value="TreeGrafter"/>
</dbReference>
<keyword evidence="3" id="KW-0547">Nucleotide-binding</keyword>
<evidence type="ECO:0000256" key="9">
    <source>
        <dbReference type="ARBA" id="ARBA00023242"/>
    </source>
</evidence>
<dbReference type="InterPro" id="IPR001005">
    <property type="entry name" value="SANT/Myb"/>
</dbReference>
<dbReference type="PANTHER" id="PTHR45623">
    <property type="entry name" value="CHROMODOMAIN-HELICASE-DNA-BINDING PROTEIN 3-RELATED-RELATED"/>
    <property type="match status" value="1"/>
</dbReference>
<keyword evidence="9" id="KW-0539">Nucleus</keyword>
<dbReference type="GO" id="GO:0000785">
    <property type="term" value="C:chromatin"/>
    <property type="evidence" value="ECO:0007669"/>
    <property type="project" value="TreeGrafter"/>
</dbReference>
<evidence type="ECO:0000256" key="7">
    <source>
        <dbReference type="ARBA" id="ARBA00022853"/>
    </source>
</evidence>
<dbReference type="CDD" id="cd18793">
    <property type="entry name" value="SF2_C_SNF"/>
    <property type="match status" value="1"/>
</dbReference>
<dbReference type="GO" id="GO:0042393">
    <property type="term" value="F:histone binding"/>
    <property type="evidence" value="ECO:0007669"/>
    <property type="project" value="TreeGrafter"/>
</dbReference>
<evidence type="ECO:0000256" key="10">
    <source>
        <dbReference type="SAM" id="MobiDB-lite"/>
    </source>
</evidence>
<evidence type="ECO:0000256" key="1">
    <source>
        <dbReference type="ARBA" id="ARBA00004123"/>
    </source>
</evidence>
<comment type="similarity">
    <text evidence="2">Belongs to the SNF2/RAD54 helicase family. ISWI subfamily.</text>
</comment>
<name>A0A7G3AEB0_LUTLO</name>
<dbReference type="SUPFAM" id="SSF52540">
    <property type="entry name" value="P-loop containing nucleoside triphosphate hydrolases"/>
    <property type="match status" value="2"/>
</dbReference>
<proteinExistence type="inferred from homology"/>
<dbReference type="InterPro" id="IPR009057">
    <property type="entry name" value="Homeodomain-like_sf"/>
</dbReference>
<dbReference type="Gene3D" id="3.40.50.300">
    <property type="entry name" value="P-loop containing nucleotide triphosphate hydrolases"/>
    <property type="match status" value="1"/>
</dbReference>
<organism evidence="13">
    <name type="scientific">Lutzomyia longipalpis</name>
    <name type="common">Sand fly</name>
    <dbReference type="NCBI Taxonomy" id="7200"/>
    <lineage>
        <taxon>Eukaryota</taxon>
        <taxon>Metazoa</taxon>
        <taxon>Ecdysozoa</taxon>
        <taxon>Arthropoda</taxon>
        <taxon>Hexapoda</taxon>
        <taxon>Insecta</taxon>
        <taxon>Pterygota</taxon>
        <taxon>Neoptera</taxon>
        <taxon>Endopterygota</taxon>
        <taxon>Diptera</taxon>
        <taxon>Nematocera</taxon>
        <taxon>Psychodoidea</taxon>
        <taxon>Psychodidae</taxon>
        <taxon>Lutzomyia</taxon>
        <taxon>Lutzomyia</taxon>
    </lineage>
</organism>
<dbReference type="Pfam" id="PF00176">
    <property type="entry name" value="SNF2-rel_dom"/>
    <property type="match status" value="1"/>
</dbReference>
<dbReference type="SMART" id="SM00490">
    <property type="entry name" value="HELICc"/>
    <property type="match status" value="1"/>
</dbReference>
<dbReference type="InterPro" id="IPR027417">
    <property type="entry name" value="P-loop_NTPase"/>
</dbReference>
<dbReference type="SMART" id="SM00487">
    <property type="entry name" value="DEXDc"/>
    <property type="match status" value="1"/>
</dbReference>
<evidence type="ECO:0000259" key="12">
    <source>
        <dbReference type="PROSITE" id="PS51194"/>
    </source>
</evidence>
<keyword evidence="5" id="KW-0347">Helicase</keyword>
<dbReference type="VEuPathDB" id="VectorBase:LLONM1_001154"/>
<accession>A0A7G3AEB0</accession>
<feature type="domain" description="Helicase C-terminal" evidence="12">
    <location>
        <begin position="828"/>
        <end position="980"/>
    </location>
</feature>
<sequence>MNSIKLLLTKCGISAISGTLHQPARIAIFGRFSSTFAPKSSFTNNLKLPVVWANGILGKNSIGSIATLQMKKRPMRKKRPEETEVTEDGNFTVTAYATAEEYDLEKLLSGLVQQELYEPKKFICTDDNGVEPDVLYVSAKYQVDKEPRDIFFFREGTVILWNIGELESSNVLSFLRQYEHDSYDENTVAGESEQMVYNYVASDQMSAHLKRGLFLLTRDEEGYLEKYTFSNAMSLSVKLGIWEASLDKYIDSIAFVTEDLKRGTKIKMSRAEVLRKTGELFALRHLINLSSDLLDTPDFYWDREHLENLYAQICGYFSISRRTKVMNEKLNHCVELAELISSNLNDAHHVRLEWMIIILIMVEVLFEIIHYAERYVDSGQEAEFVAEEPALADNFRNRKSRFLFVEKMEENAENVMETGEMAVQETPPAPPEKTERELRMEQLRLEKAEEVAVYNENVNRNMENRLEYLLQRTQIYDHFISNNRRREEMVQRVRANKSSEAKTIFRFSKTPDFITNGEMRDYQVEGLNWMISLYENGISGILADEMGLGKTLQTISFLGYLKHTKKLSGRLKYLVMVPTTTIQNWLNEFERWCPTLKVVDLQGEKNERKARIQDEILPKNWDVLLTSYQMSYIEIGLLKKFKYHTVILDEGHRIKNENSLTARKLRELESNHRMILTGTPIHNSVHELWALMNWLLPDIFNSGDDFDRWFQNMECINNETVIERLKTIIRPFVLRRIKSDVEKSIKPKCELKVYVGMTKLQREWYQKVLLKEVTQMDGYGNFNKVKLDNLLMHLRKVANHPYLFDGAEEGPPFTAGEHLVTNSGKMVIMDKLLARLKAEGSRVLIFSQMVRMLNIIEDYCNYRGYTYCRIDGALVGDARNEEIEKFNKPGSDKFLFLLSTRAGGLGINLATADSVIIYDSDFNPQMDLQAMDRAHRIGQTKQVHVYKLILENSVDDRIVEAADMKFTLDQKLIKGAPSLTRAGLVKKILTKEMGQVLEEAHTMMADEDLDTILARCEERQKKELEEKSDQMVLQHKYESIYKFDGEDFKEKREKITEKVRLEAPDVPRWSRKGRKRSSYASKLSHLPYYIQTYEPHWFFPKALQRYTEREKLLFMQVMGHQTDDYKMEHKIAQAQPLTVSEREHYDSLLAASFKHWTKEHFDKFITACAEHGRNNIKKISTSVSGMHPTEVQLYWEAFWKNYKQLPDYEKYIRRIEFGEALLATRNVKKQHPSNGIELSGALSSPKLLQTVPPVVQVSLLIPTVVPVVSVQYRTHQMIGQKRPHESLNVADASSPKQRKIYILQPTEINKNVISIKQAQIVTLPVNCTPDVQQNPQMQPMGQTSGNIGANSSPHSAWAYQVIKTGQKRPQDENVVPIDEVSPTKKSRPFTP</sequence>
<evidence type="ECO:0000256" key="2">
    <source>
        <dbReference type="ARBA" id="ARBA00009687"/>
    </source>
</evidence>
<dbReference type="GO" id="GO:0004386">
    <property type="term" value="F:helicase activity"/>
    <property type="evidence" value="ECO:0007669"/>
    <property type="project" value="UniProtKB-KW"/>
</dbReference>
<dbReference type="InterPro" id="IPR000330">
    <property type="entry name" value="SNF2_N"/>
</dbReference>
<keyword evidence="7" id="KW-0156">Chromatin regulator</keyword>
<dbReference type="InterPro" id="IPR001650">
    <property type="entry name" value="Helicase_C-like"/>
</dbReference>
<reference evidence="13" key="1">
    <citation type="journal article" date="2020" name="BMC">
        <title>Leishmania infection induces a limited differential gene expression in the sand fly midgut.</title>
        <authorList>
            <person name="Coutinho-Abreu I.V."/>
            <person name="Serafim T.D."/>
            <person name="Meneses C."/>
            <person name="Kamhawi S."/>
            <person name="Oliveira F."/>
            <person name="Valenzuela J.G."/>
        </authorList>
    </citation>
    <scope>NUCLEOTIDE SEQUENCE</scope>
    <source>
        <strain evidence="13">Jacobina</strain>
        <tissue evidence="13">Midgut</tissue>
    </source>
</reference>
<dbReference type="PANTHER" id="PTHR45623:SF49">
    <property type="entry name" value="SWI_SNF-RELATED MATRIX-ASSOCIATED ACTIN-DEPENDENT REGULATOR OF CHROMATIN SUBFAMILY A MEMBER 5"/>
    <property type="match status" value="1"/>
</dbReference>
<dbReference type="Gene3D" id="1.10.10.60">
    <property type="entry name" value="Homeodomain-like"/>
    <property type="match status" value="1"/>
</dbReference>
<dbReference type="GO" id="GO:0005524">
    <property type="term" value="F:ATP binding"/>
    <property type="evidence" value="ECO:0007669"/>
    <property type="project" value="UniProtKB-KW"/>
</dbReference>
<dbReference type="InterPro" id="IPR014001">
    <property type="entry name" value="Helicase_ATP-bd"/>
</dbReference>
<dbReference type="GO" id="GO:0003677">
    <property type="term" value="F:DNA binding"/>
    <property type="evidence" value="ECO:0007669"/>
    <property type="project" value="UniProtKB-KW"/>
</dbReference>
<dbReference type="InterPro" id="IPR049730">
    <property type="entry name" value="SNF2/RAD54-like_C"/>
</dbReference>
<keyword evidence="8" id="KW-0238">DNA-binding</keyword>
<dbReference type="GO" id="GO:0005634">
    <property type="term" value="C:nucleus"/>
    <property type="evidence" value="ECO:0007669"/>
    <property type="project" value="UniProtKB-SubCell"/>
</dbReference>
<evidence type="ECO:0000256" key="4">
    <source>
        <dbReference type="ARBA" id="ARBA00022801"/>
    </source>
</evidence>
<dbReference type="GO" id="GO:0140658">
    <property type="term" value="F:ATP-dependent chromatin remodeler activity"/>
    <property type="evidence" value="ECO:0007669"/>
    <property type="project" value="TreeGrafter"/>
</dbReference>
<evidence type="ECO:0000256" key="3">
    <source>
        <dbReference type="ARBA" id="ARBA00022741"/>
    </source>
</evidence>
<dbReference type="Pfam" id="PF00271">
    <property type="entry name" value="Helicase_C"/>
    <property type="match status" value="1"/>
</dbReference>
<comment type="subcellular location">
    <subcellularLocation>
        <location evidence="1">Nucleus</location>
    </subcellularLocation>
</comment>
<evidence type="ECO:0000256" key="8">
    <source>
        <dbReference type="ARBA" id="ARBA00023125"/>
    </source>
</evidence>
<dbReference type="GO" id="GO:0003682">
    <property type="term" value="F:chromatin binding"/>
    <property type="evidence" value="ECO:0007669"/>
    <property type="project" value="TreeGrafter"/>
</dbReference>
<keyword evidence="6" id="KW-0067">ATP-binding</keyword>
<dbReference type="GO" id="GO:0034728">
    <property type="term" value="P:nucleosome organization"/>
    <property type="evidence" value="ECO:0007669"/>
    <property type="project" value="TreeGrafter"/>
</dbReference>
<keyword evidence="4" id="KW-0378">Hydrolase</keyword>
<protein>
    <submittedName>
        <fullName evidence="13">Putative chromatin remodeling complex swi/snf component swi2</fullName>
    </submittedName>
</protein>
<evidence type="ECO:0000256" key="5">
    <source>
        <dbReference type="ARBA" id="ARBA00022806"/>
    </source>
</evidence>
<evidence type="ECO:0000259" key="11">
    <source>
        <dbReference type="PROSITE" id="PS51192"/>
    </source>
</evidence>
<dbReference type="InterPro" id="IPR038718">
    <property type="entry name" value="SNF2-like_sf"/>
</dbReference>
<dbReference type="PROSITE" id="PS51192">
    <property type="entry name" value="HELICASE_ATP_BIND_1"/>
    <property type="match status" value="1"/>
</dbReference>
<dbReference type="Gene3D" id="3.40.50.10810">
    <property type="entry name" value="Tandem AAA-ATPase domain"/>
    <property type="match status" value="1"/>
</dbReference>
<dbReference type="SUPFAM" id="SSF46689">
    <property type="entry name" value="Homeodomain-like"/>
    <property type="match status" value="1"/>
</dbReference>
<dbReference type="FunFam" id="3.40.50.10810:FF:000005">
    <property type="entry name" value="Photoperiod-independent early flowering 1"/>
    <property type="match status" value="1"/>
</dbReference>
<dbReference type="InterPro" id="IPR003734">
    <property type="entry name" value="DUF155"/>
</dbReference>
<dbReference type="VEuPathDB" id="VectorBase:LLONM1_006169"/>
<feature type="region of interest" description="Disordered" evidence="10">
    <location>
        <begin position="1363"/>
        <end position="1391"/>
    </location>
</feature>
<dbReference type="Pfam" id="PF02582">
    <property type="entry name" value="DUF155"/>
    <property type="match status" value="1"/>
</dbReference>
<dbReference type="EMBL" id="GITU01001565">
    <property type="protein sequence ID" value="MBC1170268.1"/>
    <property type="molecule type" value="Transcribed_RNA"/>
</dbReference>
<feature type="domain" description="Helicase ATP-binding" evidence="11">
    <location>
        <begin position="531"/>
        <end position="698"/>
    </location>
</feature>
<evidence type="ECO:0000256" key="6">
    <source>
        <dbReference type="ARBA" id="ARBA00022840"/>
    </source>
</evidence>
<dbReference type="CDD" id="cd00167">
    <property type="entry name" value="SANT"/>
    <property type="match status" value="1"/>
</dbReference>
<dbReference type="PROSITE" id="PS51194">
    <property type="entry name" value="HELICASE_CTER"/>
    <property type="match status" value="1"/>
</dbReference>
<evidence type="ECO:0000313" key="13">
    <source>
        <dbReference type="EMBL" id="MBC1170268.1"/>
    </source>
</evidence>